<name>A0A1M5HIX0_9SPHI</name>
<accession>A0A1M5HIX0</accession>
<dbReference type="SUPFAM" id="SSF52833">
    <property type="entry name" value="Thioredoxin-like"/>
    <property type="match status" value="1"/>
</dbReference>
<feature type="signal peptide" evidence="3">
    <location>
        <begin position="1"/>
        <end position="21"/>
    </location>
</feature>
<dbReference type="PROSITE" id="PS51352">
    <property type="entry name" value="THIOREDOXIN_2"/>
    <property type="match status" value="1"/>
</dbReference>
<keyword evidence="6" id="KW-1185">Reference proteome</keyword>
<keyword evidence="1 3" id="KW-0732">Signal</keyword>
<dbReference type="PROSITE" id="PS00194">
    <property type="entry name" value="THIOREDOXIN_1"/>
    <property type="match status" value="1"/>
</dbReference>
<dbReference type="STRING" id="288992.SAMN04488522_104683"/>
<dbReference type="Proteomes" id="UP000184287">
    <property type="component" value="Unassembled WGS sequence"/>
</dbReference>
<keyword evidence="2" id="KW-0676">Redox-active center</keyword>
<evidence type="ECO:0000256" key="1">
    <source>
        <dbReference type="ARBA" id="ARBA00022729"/>
    </source>
</evidence>
<dbReference type="PANTHER" id="PTHR15337">
    <property type="entry name" value="ANTERIOR GRADIENT PROTEIN-RELATED"/>
    <property type="match status" value="1"/>
</dbReference>
<sequence>MKIKHLLLTLCALVFFATSYAQESAKSADIILKTAYKQAAKENKKVFVIFHASWCGWCHKLDKAMNDASCKQLLDDSYVTCHLTVMENDKNKHLENPGAIEFMKNFRGDKSGIPFFLILDKDGKLLADSQIRPEGASLDTPGENMGCPASKEEIAAFQKVLKKTSKLSEAQITLIGARFAVLNGK</sequence>
<dbReference type="OrthoDB" id="120730at2"/>
<feature type="domain" description="Thioredoxin" evidence="4">
    <location>
        <begin position="21"/>
        <end position="159"/>
    </location>
</feature>
<evidence type="ECO:0000313" key="5">
    <source>
        <dbReference type="EMBL" id="SHG15914.1"/>
    </source>
</evidence>
<organism evidence="5 6">
    <name type="scientific">Pedobacter caeni</name>
    <dbReference type="NCBI Taxonomy" id="288992"/>
    <lineage>
        <taxon>Bacteria</taxon>
        <taxon>Pseudomonadati</taxon>
        <taxon>Bacteroidota</taxon>
        <taxon>Sphingobacteriia</taxon>
        <taxon>Sphingobacteriales</taxon>
        <taxon>Sphingobacteriaceae</taxon>
        <taxon>Pedobacter</taxon>
    </lineage>
</organism>
<evidence type="ECO:0000256" key="3">
    <source>
        <dbReference type="SAM" id="SignalP"/>
    </source>
</evidence>
<reference evidence="6" key="1">
    <citation type="submission" date="2016-11" db="EMBL/GenBank/DDBJ databases">
        <authorList>
            <person name="Varghese N."/>
            <person name="Submissions S."/>
        </authorList>
    </citation>
    <scope>NUCLEOTIDE SEQUENCE [LARGE SCALE GENOMIC DNA]</scope>
    <source>
        <strain evidence="6">DSM 16990</strain>
    </source>
</reference>
<dbReference type="PANTHER" id="PTHR15337:SF11">
    <property type="entry name" value="THIOREDOXIN DOMAIN-CONTAINING PROTEIN"/>
    <property type="match status" value="1"/>
</dbReference>
<protein>
    <submittedName>
        <fullName evidence="5">Thioredoxin-like</fullName>
    </submittedName>
</protein>
<dbReference type="Gene3D" id="3.40.30.10">
    <property type="entry name" value="Glutaredoxin"/>
    <property type="match status" value="1"/>
</dbReference>
<dbReference type="EMBL" id="FQUQ01000004">
    <property type="protein sequence ID" value="SHG15914.1"/>
    <property type="molecule type" value="Genomic_DNA"/>
</dbReference>
<dbReference type="RefSeq" id="WP_073233409.1">
    <property type="nucleotide sequence ID" value="NZ_FQUQ01000004.1"/>
</dbReference>
<dbReference type="AlphaFoldDB" id="A0A1M5HIX0"/>
<dbReference type="InterPro" id="IPR036249">
    <property type="entry name" value="Thioredoxin-like_sf"/>
</dbReference>
<proteinExistence type="predicted"/>
<evidence type="ECO:0000256" key="2">
    <source>
        <dbReference type="ARBA" id="ARBA00023284"/>
    </source>
</evidence>
<dbReference type="InterPro" id="IPR017937">
    <property type="entry name" value="Thioredoxin_CS"/>
</dbReference>
<dbReference type="InterPro" id="IPR013766">
    <property type="entry name" value="Thioredoxin_domain"/>
</dbReference>
<gene>
    <name evidence="5" type="ORF">SAMN04488522_104683</name>
</gene>
<feature type="chain" id="PRO_5013382063" evidence="3">
    <location>
        <begin position="22"/>
        <end position="185"/>
    </location>
</feature>
<dbReference type="Pfam" id="PF13899">
    <property type="entry name" value="Thioredoxin_7"/>
    <property type="match status" value="1"/>
</dbReference>
<dbReference type="InterPro" id="IPR051099">
    <property type="entry name" value="AGR/TXD"/>
</dbReference>
<evidence type="ECO:0000259" key="4">
    <source>
        <dbReference type="PROSITE" id="PS51352"/>
    </source>
</evidence>
<evidence type="ECO:0000313" key="6">
    <source>
        <dbReference type="Proteomes" id="UP000184287"/>
    </source>
</evidence>